<dbReference type="PRINTS" id="PR00834">
    <property type="entry name" value="PROTEASES2C"/>
</dbReference>
<dbReference type="InterPro" id="IPR001940">
    <property type="entry name" value="Peptidase_S1C"/>
</dbReference>
<evidence type="ECO:0000313" key="3">
    <source>
        <dbReference type="Proteomes" id="UP001594351"/>
    </source>
</evidence>
<keyword evidence="1" id="KW-1133">Transmembrane helix</keyword>
<dbReference type="Proteomes" id="UP001594351">
    <property type="component" value="Unassembled WGS sequence"/>
</dbReference>
<keyword evidence="1" id="KW-0812">Transmembrane</keyword>
<sequence length="436" mass="48089">MSNEMFCDPVSANLFHEGNTCPFCQETIVVGQLIVQCQSCGSFHHETCWRYGDGCSSYYCGKSTAADADHMTPELVITPEDLEKLPLPSRAVQQSTGEAGLLFLPTKPTELSKLAVISLVLSGLSILGIGAVLIENLPLMIIGIVIALTAIVLGVISMVIINTKTRLYGMKQSSSAIIVATIMILVLFFSLNRLAEIRNQHNLMDLDSFQKMPTEEELNQMPTYFAQAMRANVAIRPLFSTRFTTQSASGSGVILRCDHINAFIVTNKHVVTNKNRAADSIRVLFYNGEKRDATIEWMAPGEIDLTIISCPGLVMKDYTPVQLTDNVIKQGDVVFAIGNPMNLYWSFTKGVISGIRSRRMNDREIVIYQTQTPINYGNSGGGLYDMTGLLIGINTWTQDKSISEGLSFAFSIKCLTELLSEKERKQYIAKPANNIL</sequence>
<feature type="transmembrane region" description="Helical" evidence="1">
    <location>
        <begin position="114"/>
        <end position="134"/>
    </location>
</feature>
<evidence type="ECO:0000313" key="2">
    <source>
        <dbReference type="EMBL" id="MFC1849275.1"/>
    </source>
</evidence>
<dbReference type="PANTHER" id="PTHR22939:SF129">
    <property type="entry name" value="SERINE PROTEASE HTRA2, MITOCHONDRIAL"/>
    <property type="match status" value="1"/>
</dbReference>
<gene>
    <name evidence="2" type="ORF">ACFL27_03605</name>
</gene>
<protein>
    <submittedName>
        <fullName evidence="2">Trypsin-like peptidase domain-containing protein</fullName>
    </submittedName>
</protein>
<dbReference type="EMBL" id="JBHPBY010000029">
    <property type="protein sequence ID" value="MFC1849275.1"/>
    <property type="molecule type" value="Genomic_DNA"/>
</dbReference>
<dbReference type="SUPFAM" id="SSF50494">
    <property type="entry name" value="Trypsin-like serine proteases"/>
    <property type="match status" value="1"/>
</dbReference>
<keyword evidence="3" id="KW-1185">Reference proteome</keyword>
<dbReference type="Pfam" id="PF14446">
    <property type="entry name" value="Prok-RING_1"/>
    <property type="match status" value="1"/>
</dbReference>
<dbReference type="PANTHER" id="PTHR22939">
    <property type="entry name" value="SERINE PROTEASE FAMILY S1C HTRA-RELATED"/>
    <property type="match status" value="1"/>
</dbReference>
<feature type="transmembrane region" description="Helical" evidence="1">
    <location>
        <begin position="140"/>
        <end position="161"/>
    </location>
</feature>
<evidence type="ECO:0000256" key="1">
    <source>
        <dbReference type="SAM" id="Phobius"/>
    </source>
</evidence>
<dbReference type="Gene3D" id="2.40.10.120">
    <property type="match status" value="1"/>
</dbReference>
<keyword evidence="1" id="KW-0472">Membrane</keyword>
<feature type="transmembrane region" description="Helical" evidence="1">
    <location>
        <begin position="173"/>
        <end position="191"/>
    </location>
</feature>
<dbReference type="Pfam" id="PF13365">
    <property type="entry name" value="Trypsin_2"/>
    <property type="match status" value="1"/>
</dbReference>
<dbReference type="InterPro" id="IPR009003">
    <property type="entry name" value="Peptidase_S1_PA"/>
</dbReference>
<organism evidence="2 3">
    <name type="scientific">candidate division CSSED10-310 bacterium</name>
    <dbReference type="NCBI Taxonomy" id="2855610"/>
    <lineage>
        <taxon>Bacteria</taxon>
        <taxon>Bacteria division CSSED10-310</taxon>
    </lineage>
</organism>
<comment type="caution">
    <text evidence="2">The sequence shown here is derived from an EMBL/GenBank/DDBJ whole genome shotgun (WGS) entry which is preliminary data.</text>
</comment>
<accession>A0ABV6YSV3</accession>
<proteinExistence type="predicted"/>
<reference evidence="2 3" key="1">
    <citation type="submission" date="2024-09" db="EMBL/GenBank/DDBJ databases">
        <title>Laminarin stimulates single cell rates of sulfate reduction while oxygen inhibits transcriptomic activity in coastal marine sediment.</title>
        <authorList>
            <person name="Lindsay M."/>
            <person name="Orcutt B."/>
            <person name="Emerson D."/>
            <person name="Stepanauskas R."/>
            <person name="D'Angelo T."/>
        </authorList>
    </citation>
    <scope>NUCLEOTIDE SEQUENCE [LARGE SCALE GENOMIC DNA]</scope>
    <source>
        <strain evidence="2">SAG AM-311-K15</strain>
    </source>
</reference>
<dbReference type="InterPro" id="IPR039522">
    <property type="entry name" value="RING_finger_1_prok"/>
</dbReference>
<name>A0ABV6YSV3_UNCC1</name>